<dbReference type="PANTHER" id="PTHR21666:SF289">
    <property type="entry name" value="L-ALA--D-GLU ENDOPEPTIDASE"/>
    <property type="match status" value="1"/>
</dbReference>
<dbReference type="SUPFAM" id="SSF51261">
    <property type="entry name" value="Duplicated hybrid motif"/>
    <property type="match status" value="1"/>
</dbReference>
<dbReference type="AlphaFoldDB" id="A0A1H5T3R4"/>
<evidence type="ECO:0000256" key="1">
    <source>
        <dbReference type="ARBA" id="ARBA00022729"/>
    </source>
</evidence>
<dbReference type="InterPro" id="IPR011055">
    <property type="entry name" value="Dup_hybrid_motif"/>
</dbReference>
<accession>A0A1H5T3R4</accession>
<dbReference type="GO" id="GO:0004222">
    <property type="term" value="F:metalloendopeptidase activity"/>
    <property type="evidence" value="ECO:0007669"/>
    <property type="project" value="TreeGrafter"/>
</dbReference>
<keyword evidence="1 2" id="KW-0732">Signal</keyword>
<dbReference type="Pfam" id="PF01551">
    <property type="entry name" value="Peptidase_M23"/>
    <property type="match status" value="1"/>
</dbReference>
<sequence>MRFPAFLTLLVLPAAPVAAGSPVLDLPINCQLGETCYIQHYVDRDPGPDAQDYRCGTATYDGHKGTDIAVPTLADMLRGVSVLAAAPGIVAATRDGMPDVEYSEAVADIVKNRECGNGVLIRHGDGWETQYCHMRKGSLTVRKGDRVSRGDVLGQVGISGKAQFPHVHLSVRHNGKVVDPFAPDATASCGDDGTGLWADPPAYRAGGVIDAGFATRVPSYEEVKAGTADEPIRPDAGALVLFLLASNGHKGDRIELQIDGPDGVVFQQEVTLERNRAMFFRAGGKRLRADRWPPGKYVGTVVMDRDGRELSRRTVETTID</sequence>
<dbReference type="EMBL" id="FNVD01000002">
    <property type="protein sequence ID" value="SEF56798.1"/>
    <property type="molecule type" value="Genomic_DNA"/>
</dbReference>
<feature type="chain" id="PRO_5009284594" evidence="2">
    <location>
        <begin position="20"/>
        <end position="320"/>
    </location>
</feature>
<feature type="domain" description="M23ase beta-sheet core" evidence="3">
    <location>
        <begin position="62"/>
        <end position="180"/>
    </location>
</feature>
<dbReference type="CDD" id="cd12797">
    <property type="entry name" value="M23_peptidase"/>
    <property type="match status" value="1"/>
</dbReference>
<keyword evidence="5" id="KW-1185">Reference proteome</keyword>
<dbReference type="Proteomes" id="UP000236742">
    <property type="component" value="Unassembled WGS sequence"/>
</dbReference>
<feature type="signal peptide" evidence="2">
    <location>
        <begin position="1"/>
        <end position="19"/>
    </location>
</feature>
<reference evidence="4 5" key="1">
    <citation type="submission" date="2016-10" db="EMBL/GenBank/DDBJ databases">
        <authorList>
            <person name="de Groot N.N."/>
        </authorList>
    </citation>
    <scope>NUCLEOTIDE SEQUENCE [LARGE SCALE GENOMIC DNA]</scope>
    <source>
        <strain evidence="4 5">DSM 23413</strain>
    </source>
</reference>
<dbReference type="InterPro" id="IPR050570">
    <property type="entry name" value="Cell_wall_metabolism_enzyme"/>
</dbReference>
<dbReference type="Gene3D" id="2.70.70.10">
    <property type="entry name" value="Glucose Permease (Domain IIA)"/>
    <property type="match status" value="1"/>
</dbReference>
<dbReference type="InterPro" id="IPR016047">
    <property type="entry name" value="M23ase_b-sheet_dom"/>
</dbReference>
<proteinExistence type="predicted"/>
<dbReference type="OrthoDB" id="5489603at2"/>
<evidence type="ECO:0000313" key="4">
    <source>
        <dbReference type="EMBL" id="SEF56798.1"/>
    </source>
</evidence>
<organism evidence="4 5">
    <name type="scientific">Jhaorihella thermophila</name>
    <dbReference type="NCBI Taxonomy" id="488547"/>
    <lineage>
        <taxon>Bacteria</taxon>
        <taxon>Pseudomonadati</taxon>
        <taxon>Pseudomonadota</taxon>
        <taxon>Alphaproteobacteria</taxon>
        <taxon>Rhodobacterales</taxon>
        <taxon>Paracoccaceae</taxon>
        <taxon>Jhaorihella</taxon>
    </lineage>
</organism>
<name>A0A1H5T3R4_9RHOB</name>
<dbReference type="PANTHER" id="PTHR21666">
    <property type="entry name" value="PEPTIDASE-RELATED"/>
    <property type="match status" value="1"/>
</dbReference>
<gene>
    <name evidence="4" type="ORF">SAMN05421751_10230</name>
</gene>
<evidence type="ECO:0000259" key="3">
    <source>
        <dbReference type="Pfam" id="PF01551"/>
    </source>
</evidence>
<evidence type="ECO:0000313" key="5">
    <source>
        <dbReference type="Proteomes" id="UP000236742"/>
    </source>
</evidence>
<protein>
    <submittedName>
        <fullName evidence="4">Peptidase family M23</fullName>
    </submittedName>
</protein>
<evidence type="ECO:0000256" key="2">
    <source>
        <dbReference type="SAM" id="SignalP"/>
    </source>
</evidence>